<dbReference type="SUPFAM" id="SSF55785">
    <property type="entry name" value="PYP-like sensor domain (PAS domain)"/>
    <property type="match status" value="1"/>
</dbReference>
<evidence type="ECO:0000259" key="6">
    <source>
        <dbReference type="PROSITE" id="PS50045"/>
    </source>
</evidence>
<dbReference type="PROSITE" id="PS50112">
    <property type="entry name" value="PAS"/>
    <property type="match status" value="1"/>
</dbReference>
<dbReference type="SUPFAM" id="SSF46689">
    <property type="entry name" value="Homeodomain-like"/>
    <property type="match status" value="1"/>
</dbReference>
<evidence type="ECO:0000256" key="3">
    <source>
        <dbReference type="ARBA" id="ARBA00023015"/>
    </source>
</evidence>
<dbReference type="InterPro" id="IPR029016">
    <property type="entry name" value="GAF-like_dom_sf"/>
</dbReference>
<comment type="caution">
    <text evidence="8">The sequence shown here is derived from an EMBL/GenBank/DDBJ whole genome shotgun (WGS) entry which is preliminary data.</text>
</comment>
<gene>
    <name evidence="8" type="ORF">ALO_02326</name>
</gene>
<dbReference type="Pfam" id="PF02954">
    <property type="entry name" value="HTH_8"/>
    <property type="match status" value="1"/>
</dbReference>
<dbReference type="PROSITE" id="PS00675">
    <property type="entry name" value="SIGMA54_INTERACT_1"/>
    <property type="match status" value="1"/>
</dbReference>
<dbReference type="PROSITE" id="PS50045">
    <property type="entry name" value="SIGMA54_INTERACT_4"/>
    <property type="match status" value="1"/>
</dbReference>
<dbReference type="OrthoDB" id="9803970at2"/>
<dbReference type="STRING" id="1009370.ALO_02326"/>
<keyword evidence="1" id="KW-0547">Nucleotide-binding</keyword>
<dbReference type="InterPro" id="IPR025943">
    <property type="entry name" value="Sigma_54_int_dom_ATP-bd_2"/>
</dbReference>
<dbReference type="PROSITE" id="PS00676">
    <property type="entry name" value="SIGMA54_INTERACT_2"/>
    <property type="match status" value="1"/>
</dbReference>
<dbReference type="AlphaFoldDB" id="F7NEK2"/>
<keyword evidence="3" id="KW-0805">Transcription regulation</keyword>
<evidence type="ECO:0000256" key="5">
    <source>
        <dbReference type="ARBA" id="ARBA00023163"/>
    </source>
</evidence>
<dbReference type="GO" id="GO:0006355">
    <property type="term" value="P:regulation of DNA-templated transcription"/>
    <property type="evidence" value="ECO:0007669"/>
    <property type="project" value="InterPro"/>
</dbReference>
<dbReference type="eggNOG" id="COG3829">
    <property type="taxonomic scope" value="Bacteria"/>
</dbReference>
<dbReference type="Pfam" id="PF25601">
    <property type="entry name" value="AAA_lid_14"/>
    <property type="match status" value="1"/>
</dbReference>
<dbReference type="InterPro" id="IPR035965">
    <property type="entry name" value="PAS-like_dom_sf"/>
</dbReference>
<dbReference type="Gene3D" id="1.10.10.60">
    <property type="entry name" value="Homeodomain-like"/>
    <property type="match status" value="1"/>
</dbReference>
<dbReference type="Gene3D" id="3.30.450.40">
    <property type="match status" value="1"/>
</dbReference>
<dbReference type="InterPro" id="IPR002078">
    <property type="entry name" value="Sigma_54_int"/>
</dbReference>
<dbReference type="InterPro" id="IPR025944">
    <property type="entry name" value="Sigma_54_int_dom_CS"/>
</dbReference>
<dbReference type="PROSITE" id="PS00688">
    <property type="entry name" value="SIGMA54_INTERACT_3"/>
    <property type="match status" value="1"/>
</dbReference>
<dbReference type="InterPro" id="IPR003593">
    <property type="entry name" value="AAA+_ATPase"/>
</dbReference>
<dbReference type="InterPro" id="IPR013767">
    <property type="entry name" value="PAS_fold"/>
</dbReference>
<dbReference type="SUPFAM" id="SSF55781">
    <property type="entry name" value="GAF domain-like"/>
    <property type="match status" value="1"/>
</dbReference>
<dbReference type="CDD" id="cd00130">
    <property type="entry name" value="PAS"/>
    <property type="match status" value="1"/>
</dbReference>
<dbReference type="InterPro" id="IPR003018">
    <property type="entry name" value="GAF"/>
</dbReference>
<dbReference type="InterPro" id="IPR025662">
    <property type="entry name" value="Sigma_54_int_dom_ATP-bd_1"/>
</dbReference>
<dbReference type="InterPro" id="IPR002197">
    <property type="entry name" value="HTH_Fis"/>
</dbReference>
<dbReference type="RefSeq" id="WP_004092403.1">
    <property type="nucleotide sequence ID" value="NZ_AFGF01000017.1"/>
</dbReference>
<evidence type="ECO:0000259" key="7">
    <source>
        <dbReference type="PROSITE" id="PS50112"/>
    </source>
</evidence>
<dbReference type="InterPro" id="IPR058031">
    <property type="entry name" value="AAA_lid_NorR"/>
</dbReference>
<evidence type="ECO:0000256" key="4">
    <source>
        <dbReference type="ARBA" id="ARBA00023125"/>
    </source>
</evidence>
<dbReference type="Gene3D" id="3.40.50.300">
    <property type="entry name" value="P-loop containing nucleotide triphosphate hydrolases"/>
    <property type="match status" value="1"/>
</dbReference>
<proteinExistence type="predicted"/>
<feature type="domain" description="Sigma-54 factor interaction" evidence="6">
    <location>
        <begin position="276"/>
        <end position="506"/>
    </location>
</feature>
<protein>
    <submittedName>
        <fullName evidence="8">Transcriptional regulator</fullName>
    </submittedName>
</protein>
<evidence type="ECO:0000313" key="8">
    <source>
        <dbReference type="EMBL" id="EGO65413.1"/>
    </source>
</evidence>
<dbReference type="GO" id="GO:0043565">
    <property type="term" value="F:sequence-specific DNA binding"/>
    <property type="evidence" value="ECO:0007669"/>
    <property type="project" value="InterPro"/>
</dbReference>
<sequence length="582" mass="64025">MSYLQQIQATAQQMAEAISSVLGMEVTIVDSQLERIAGTGLHQETVGQKITGKSIYQKVLRNGREYIVNDVTTFDDCHTCDRRAECKELAQLCCPIMVGADVIGVIGLIAFSRERQSELRNTNDRLLTFTRKMAELIAAKAVEEASRARLLLVKNQLETVLNFIAEGVLAIDHTAKIISINYAAEKMLGVKASQVIGLTLGEVLPGTPIPEALRSGVGFHDREVSVWLKGRHHHYLFNATPMRSEGAICGVVASFRSFYDWRESSSRLPKISFDQIVGDCPAMLVLKAEARRAAATVSTVLITGESGTGKEVFAKAIHSESNRGEQPFVAVNCAAIPENLLESELFGYEEGSFTGARKGGKPGKFQLADKGTIFLDEIGDMPLSLQAKILRVLQEKHVDRVGGLQPLPVNVRIIAATNRNLETMIQEGKFREDLYYRLSVYPLSLPPLRERQQDILLLARHCLQKHTRVYTSEVTGFSPAAIKLLQQYHWPGNIRELENVTECAVIRAAGQLIDIGDLPARITQPTPPALPAARAEPAEKQAITGLLETYGKSVEGKKQAAKALGIGVATLYRKIRKYQIEG</sequence>
<dbReference type="Pfam" id="PF00158">
    <property type="entry name" value="Sigma54_activat"/>
    <property type="match status" value="1"/>
</dbReference>
<dbReference type="SUPFAM" id="SSF52540">
    <property type="entry name" value="P-loop containing nucleoside triphosphate hydrolases"/>
    <property type="match status" value="1"/>
</dbReference>
<dbReference type="Gene3D" id="3.30.450.20">
    <property type="entry name" value="PAS domain"/>
    <property type="match status" value="1"/>
</dbReference>
<dbReference type="InterPro" id="IPR000014">
    <property type="entry name" value="PAS"/>
</dbReference>
<dbReference type="EMBL" id="AFGF01000017">
    <property type="protein sequence ID" value="EGO65413.1"/>
    <property type="molecule type" value="Genomic_DNA"/>
</dbReference>
<dbReference type="SMART" id="SM00382">
    <property type="entry name" value="AAA"/>
    <property type="match status" value="1"/>
</dbReference>
<evidence type="ECO:0000256" key="2">
    <source>
        <dbReference type="ARBA" id="ARBA00022840"/>
    </source>
</evidence>
<name>F7NEK2_9FIRM</name>
<accession>F7NEK2</accession>
<dbReference type="CDD" id="cd00009">
    <property type="entry name" value="AAA"/>
    <property type="match status" value="1"/>
</dbReference>
<dbReference type="Gene3D" id="1.10.8.60">
    <property type="match status" value="1"/>
</dbReference>
<dbReference type="GO" id="GO:0005524">
    <property type="term" value="F:ATP binding"/>
    <property type="evidence" value="ECO:0007669"/>
    <property type="project" value="UniProtKB-KW"/>
</dbReference>
<keyword evidence="4" id="KW-0238">DNA-binding</keyword>
<dbReference type="Pfam" id="PF00989">
    <property type="entry name" value="PAS"/>
    <property type="match status" value="1"/>
</dbReference>
<dbReference type="PANTHER" id="PTHR32071:SF57">
    <property type="entry name" value="C4-DICARBOXYLATE TRANSPORT TRANSCRIPTIONAL REGULATORY PROTEIN DCTD"/>
    <property type="match status" value="1"/>
</dbReference>
<keyword evidence="5" id="KW-0804">Transcription</keyword>
<dbReference type="InterPro" id="IPR009057">
    <property type="entry name" value="Homeodomain-like_sf"/>
</dbReference>
<dbReference type="SMART" id="SM00091">
    <property type="entry name" value="PAS"/>
    <property type="match status" value="1"/>
</dbReference>
<evidence type="ECO:0000256" key="1">
    <source>
        <dbReference type="ARBA" id="ARBA00022741"/>
    </source>
</evidence>
<evidence type="ECO:0000313" key="9">
    <source>
        <dbReference type="Proteomes" id="UP000003240"/>
    </source>
</evidence>
<dbReference type="PANTHER" id="PTHR32071">
    <property type="entry name" value="TRANSCRIPTIONAL REGULATORY PROTEIN"/>
    <property type="match status" value="1"/>
</dbReference>
<organism evidence="8 9">
    <name type="scientific">Acetonema longum DSM 6540</name>
    <dbReference type="NCBI Taxonomy" id="1009370"/>
    <lineage>
        <taxon>Bacteria</taxon>
        <taxon>Bacillati</taxon>
        <taxon>Bacillota</taxon>
        <taxon>Negativicutes</taxon>
        <taxon>Acetonemataceae</taxon>
        <taxon>Acetonema</taxon>
    </lineage>
</organism>
<keyword evidence="2" id="KW-0067">ATP-binding</keyword>
<dbReference type="Proteomes" id="UP000003240">
    <property type="component" value="Unassembled WGS sequence"/>
</dbReference>
<keyword evidence="9" id="KW-1185">Reference proteome</keyword>
<dbReference type="InterPro" id="IPR027417">
    <property type="entry name" value="P-loop_NTPase"/>
</dbReference>
<reference evidence="8 9" key="1">
    <citation type="journal article" date="2011" name="EMBO J.">
        <title>Structural diversity of bacterial flagellar motors.</title>
        <authorList>
            <person name="Chen S."/>
            <person name="Beeby M."/>
            <person name="Murphy G.E."/>
            <person name="Leadbetter J.R."/>
            <person name="Hendrixson D.R."/>
            <person name="Briegel A."/>
            <person name="Li Z."/>
            <person name="Shi J."/>
            <person name="Tocheva E.I."/>
            <person name="Muller A."/>
            <person name="Dobro M.J."/>
            <person name="Jensen G.J."/>
        </authorList>
    </citation>
    <scope>NUCLEOTIDE SEQUENCE [LARGE SCALE GENOMIC DNA]</scope>
    <source>
        <strain evidence="8 9">DSM 6540</strain>
    </source>
</reference>
<feature type="domain" description="PAS" evidence="7">
    <location>
        <begin position="153"/>
        <end position="197"/>
    </location>
</feature>
<dbReference type="FunFam" id="3.40.50.300:FF:000006">
    <property type="entry name" value="DNA-binding transcriptional regulator NtrC"/>
    <property type="match status" value="1"/>
</dbReference>
<dbReference type="Pfam" id="PF13185">
    <property type="entry name" value="GAF_2"/>
    <property type="match status" value="1"/>
</dbReference>